<protein>
    <recommendedName>
        <fullName evidence="3">BRCT domain-containing protein</fullName>
    </recommendedName>
</protein>
<reference evidence="4" key="2">
    <citation type="submission" date="2023-06" db="EMBL/GenBank/DDBJ databases">
        <authorList>
            <consortium name="Lawrence Berkeley National Laboratory"/>
            <person name="Haridas S."/>
            <person name="Hensen N."/>
            <person name="Bonometti L."/>
            <person name="Westerberg I."/>
            <person name="Brannstrom I.O."/>
            <person name="Guillou S."/>
            <person name="Cros-Aarteil S."/>
            <person name="Calhoun S."/>
            <person name="Kuo A."/>
            <person name="Mondo S."/>
            <person name="Pangilinan J."/>
            <person name="Riley R."/>
            <person name="Labutti K."/>
            <person name="Andreopoulos B."/>
            <person name="Lipzen A."/>
            <person name="Chen C."/>
            <person name="Yanf M."/>
            <person name="Daum C."/>
            <person name="Ng V."/>
            <person name="Clum A."/>
            <person name="Steindorff A."/>
            <person name="Ohm R."/>
            <person name="Martin F."/>
            <person name="Silar P."/>
            <person name="Natvig D."/>
            <person name="Lalanne C."/>
            <person name="Gautier V."/>
            <person name="Ament-Velasquez S.L."/>
            <person name="Kruys A."/>
            <person name="Hutchinson M.I."/>
            <person name="Powell A.J."/>
            <person name="Barry K."/>
            <person name="Miller A.N."/>
            <person name="Grigoriev I.V."/>
            <person name="Debuchy R."/>
            <person name="Gladieux P."/>
            <person name="Thoren M.H."/>
            <person name="Johannesson H."/>
        </authorList>
    </citation>
    <scope>NUCLEOTIDE SEQUENCE</scope>
    <source>
        <strain evidence="4">CBS 118394</strain>
    </source>
</reference>
<feature type="region of interest" description="Disordered" evidence="2">
    <location>
        <begin position="868"/>
        <end position="905"/>
    </location>
</feature>
<evidence type="ECO:0000256" key="1">
    <source>
        <dbReference type="ARBA" id="ARBA00022737"/>
    </source>
</evidence>
<feature type="compositionally biased region" description="Low complexity" evidence="2">
    <location>
        <begin position="820"/>
        <end position="846"/>
    </location>
</feature>
<dbReference type="PROSITE" id="PS50172">
    <property type="entry name" value="BRCT"/>
    <property type="match status" value="4"/>
</dbReference>
<dbReference type="CDD" id="cd18433">
    <property type="entry name" value="BRCT_Rad4_rpt3"/>
    <property type="match status" value="1"/>
</dbReference>
<feature type="compositionally biased region" description="Polar residues" evidence="2">
    <location>
        <begin position="601"/>
        <end position="625"/>
    </location>
</feature>
<feature type="domain" description="BRCT" evidence="3">
    <location>
        <begin position="151"/>
        <end position="219"/>
    </location>
</feature>
<proteinExistence type="predicted"/>
<keyword evidence="1" id="KW-0677">Repeat</keyword>
<reference evidence="4" key="1">
    <citation type="journal article" date="2023" name="Mol. Phylogenet. Evol.">
        <title>Genome-scale phylogeny and comparative genomics of the fungal order Sordariales.</title>
        <authorList>
            <person name="Hensen N."/>
            <person name="Bonometti L."/>
            <person name="Westerberg I."/>
            <person name="Brannstrom I.O."/>
            <person name="Guillou S."/>
            <person name="Cros-Aarteil S."/>
            <person name="Calhoun S."/>
            <person name="Haridas S."/>
            <person name="Kuo A."/>
            <person name="Mondo S."/>
            <person name="Pangilinan J."/>
            <person name="Riley R."/>
            <person name="LaButti K."/>
            <person name="Andreopoulos B."/>
            <person name="Lipzen A."/>
            <person name="Chen C."/>
            <person name="Yan M."/>
            <person name="Daum C."/>
            <person name="Ng V."/>
            <person name="Clum A."/>
            <person name="Steindorff A."/>
            <person name="Ohm R.A."/>
            <person name="Martin F."/>
            <person name="Silar P."/>
            <person name="Natvig D.O."/>
            <person name="Lalanne C."/>
            <person name="Gautier V."/>
            <person name="Ament-Velasquez S.L."/>
            <person name="Kruys A."/>
            <person name="Hutchinson M.I."/>
            <person name="Powell A.J."/>
            <person name="Barry K."/>
            <person name="Miller A.N."/>
            <person name="Grigoriev I.V."/>
            <person name="Debuchy R."/>
            <person name="Gladieux P."/>
            <person name="Hiltunen Thoren M."/>
            <person name="Johannesson H."/>
        </authorList>
    </citation>
    <scope>NUCLEOTIDE SEQUENCE</scope>
    <source>
        <strain evidence="4">CBS 118394</strain>
    </source>
</reference>
<feature type="domain" description="BRCT" evidence="3">
    <location>
        <begin position="19"/>
        <end position="92"/>
    </location>
</feature>
<feature type="region of interest" description="Disordered" evidence="2">
    <location>
        <begin position="793"/>
        <end position="851"/>
    </location>
</feature>
<feature type="compositionally biased region" description="Low complexity" evidence="2">
    <location>
        <begin position="626"/>
        <end position="651"/>
    </location>
</feature>
<dbReference type="GO" id="GO:0033314">
    <property type="term" value="P:mitotic DNA replication checkpoint signaling"/>
    <property type="evidence" value="ECO:0007669"/>
    <property type="project" value="TreeGrafter"/>
</dbReference>
<feature type="region of interest" description="Disordered" evidence="2">
    <location>
        <begin position="296"/>
        <end position="319"/>
    </location>
</feature>
<dbReference type="InterPro" id="IPR001357">
    <property type="entry name" value="BRCT_dom"/>
</dbReference>
<accession>A0AAE0LZS6</accession>
<dbReference type="Gene3D" id="3.40.50.10190">
    <property type="entry name" value="BRCT domain"/>
    <property type="match status" value="4"/>
</dbReference>
<evidence type="ECO:0000313" key="4">
    <source>
        <dbReference type="EMBL" id="KAK3313698.1"/>
    </source>
</evidence>
<name>A0AAE0LZS6_9PEZI</name>
<sequence>MIMASREGSLDADEASFFDPAHPFRGVVVCCTSIPPELRSDIAAKTAELGGIHKYDLTPDCTHLVVGEYDTPKYRHVAKERPDVKAMSASWIEAVRDLWVEDADIDFVALERQWQLRTFETNGGEPTPEHPTLERGRLLCCMTGFDDPDVRQQIADKIEANGGTYTGDLTRRVTHLIVYKPEGRKYQAAKNWGIQTVSIEWVNDSVERGMILDEKCYDPILAPGERGVGAWNKNSTRRVSLGKRLRDASAANPDEGRRKLRKTASMKLNTQRDNLWGDILRKPQVAEPAPPGVVAVVPGQPNASASNRQLPGGTGKSMDTQGIKISSLGPPDDSAIFASCCFYIHGFSENKAEILANAIGSLGGLVCHSLDEVTSTSGAQLAHRFLVVPQNSAPELHPTLPDNVHIITEFYIERCLHKKYFFGPSEHVIGRPFAAFPIPGFEKLSICTAGFTGVDLNQVDKAIRQLGGKYEEKFTSQISVLVCSSLPVVRKQKLDLALAWKVPVVSADWLWECISMGYNVPLKTFLFPELKQKIGTGRKEATVAKAKGGQELIDKDLLPKAPPTHAKPKIRGFDYSASLREAFKDASSSKKQEAAAEQESNATTHFDTAPTHQLQTDNNTISMRDSSNSSSSGKKSAASAPLSEASSNSLNKTQQQPPPSPRKHDNQPQPQQQLPRKPMSRITSEIADSEATDGDICTPDEVPLDEDENNNQPQHQKEEEVEEDGEEVEKRRIAAEKAAERLALSTKLASILDSTTPTAAAAAPALITAGSESGGVGADDARDDHSMMARVASGVGSAAGGGRSATRPSRRRKREILGRAVSNVSAASSGSADSAGVDAAGPAPIGASGGGLKRVASGVAAGFVVADKTTPGAGGAELEKGDDGASHNAGDGGDKQNTSLLGAPPAATQLEYEDPEAKLHKAKLMHKMLGTVAGKAGGGASFSAAAVGASEKLTLGELGGYDIPQQQQRQYDYAAGSGEQVAGRRTRRRP</sequence>
<dbReference type="Proteomes" id="UP001283341">
    <property type="component" value="Unassembled WGS sequence"/>
</dbReference>
<dbReference type="GO" id="GO:0006270">
    <property type="term" value="P:DNA replication initiation"/>
    <property type="evidence" value="ECO:0007669"/>
    <property type="project" value="TreeGrafter"/>
</dbReference>
<dbReference type="EMBL" id="JAUEDM010000007">
    <property type="protein sequence ID" value="KAK3313698.1"/>
    <property type="molecule type" value="Genomic_DNA"/>
</dbReference>
<evidence type="ECO:0000256" key="2">
    <source>
        <dbReference type="SAM" id="MobiDB-lite"/>
    </source>
</evidence>
<comment type="caution">
    <text evidence="4">The sequence shown here is derived from an EMBL/GenBank/DDBJ whole genome shotgun (WGS) entry which is preliminary data.</text>
</comment>
<evidence type="ECO:0000313" key="5">
    <source>
        <dbReference type="Proteomes" id="UP001283341"/>
    </source>
</evidence>
<keyword evidence="5" id="KW-1185">Reference proteome</keyword>
<dbReference type="GO" id="GO:0007095">
    <property type="term" value="P:mitotic G2 DNA damage checkpoint signaling"/>
    <property type="evidence" value="ECO:0007669"/>
    <property type="project" value="TreeGrafter"/>
</dbReference>
<feature type="domain" description="BRCT" evidence="3">
    <location>
        <begin position="332"/>
        <end position="429"/>
    </location>
</feature>
<feature type="region of interest" description="Disordered" evidence="2">
    <location>
        <begin position="967"/>
        <end position="990"/>
    </location>
</feature>
<feature type="compositionally biased region" description="Basic and acidic residues" evidence="2">
    <location>
        <begin position="584"/>
        <end position="594"/>
    </location>
</feature>
<dbReference type="Pfam" id="PF00533">
    <property type="entry name" value="BRCT"/>
    <property type="match status" value="2"/>
</dbReference>
<dbReference type="PANTHER" id="PTHR13561">
    <property type="entry name" value="DNA REPLICATION REGULATOR DPB11-RELATED"/>
    <property type="match status" value="1"/>
</dbReference>
<dbReference type="InterPro" id="IPR059215">
    <property type="entry name" value="BRCT2_TopBP1-like"/>
</dbReference>
<dbReference type="AlphaFoldDB" id="A0AAE0LZS6"/>
<dbReference type="SUPFAM" id="SSF52113">
    <property type="entry name" value="BRCT domain"/>
    <property type="match status" value="4"/>
</dbReference>
<dbReference type="CDD" id="cd17731">
    <property type="entry name" value="BRCT_TopBP1_rpt2_like"/>
    <property type="match status" value="1"/>
</dbReference>
<gene>
    <name evidence="4" type="ORF">B0H66DRAFT_358203</name>
</gene>
<dbReference type="SMART" id="SM00292">
    <property type="entry name" value="BRCT"/>
    <property type="match status" value="4"/>
</dbReference>
<dbReference type="InterPro" id="IPR036420">
    <property type="entry name" value="BRCT_dom_sf"/>
</dbReference>
<dbReference type="PANTHER" id="PTHR13561:SF20">
    <property type="entry name" value="DNA TOPOISOMERASE 2-BINDING PROTEIN 1"/>
    <property type="match status" value="1"/>
</dbReference>
<feature type="domain" description="BRCT" evidence="3">
    <location>
        <begin position="441"/>
        <end position="527"/>
    </location>
</feature>
<evidence type="ECO:0000259" key="3">
    <source>
        <dbReference type="PROSITE" id="PS50172"/>
    </source>
</evidence>
<feature type="region of interest" description="Disordered" evidence="2">
    <location>
        <begin position="584"/>
        <end position="730"/>
    </location>
</feature>
<dbReference type="Pfam" id="PF12738">
    <property type="entry name" value="PTCB-BRCT"/>
    <property type="match status" value="1"/>
</dbReference>
<organism evidence="4 5">
    <name type="scientific">Apodospora peruviana</name>
    <dbReference type="NCBI Taxonomy" id="516989"/>
    <lineage>
        <taxon>Eukaryota</taxon>
        <taxon>Fungi</taxon>
        <taxon>Dikarya</taxon>
        <taxon>Ascomycota</taxon>
        <taxon>Pezizomycotina</taxon>
        <taxon>Sordariomycetes</taxon>
        <taxon>Sordariomycetidae</taxon>
        <taxon>Sordariales</taxon>
        <taxon>Lasiosphaeriaceae</taxon>
        <taxon>Apodospora</taxon>
    </lineage>
</organism>